<keyword evidence="3" id="KW-1003">Cell membrane</keyword>
<dbReference type="PANTHER" id="PTHR46480:SF1">
    <property type="entry name" value="VOLTAGE-GATED HYDROGEN CHANNEL 1"/>
    <property type="match status" value="1"/>
</dbReference>
<evidence type="ECO:0000313" key="8">
    <source>
        <dbReference type="EMBL" id="VDP28718.1"/>
    </source>
</evidence>
<evidence type="ECO:0000256" key="1">
    <source>
        <dbReference type="ARBA" id="ARBA00004651"/>
    </source>
</evidence>
<feature type="transmembrane region" description="Helical" evidence="7">
    <location>
        <begin position="43"/>
        <end position="62"/>
    </location>
</feature>
<dbReference type="GO" id="GO:0034702">
    <property type="term" value="C:monoatomic ion channel complex"/>
    <property type="evidence" value="ECO:0007669"/>
    <property type="project" value="UniProtKB-KW"/>
</dbReference>
<evidence type="ECO:0000313" key="9">
    <source>
        <dbReference type="Proteomes" id="UP000279833"/>
    </source>
</evidence>
<sequence>FKQREITVRFLIDFSIFQYFDGAIIVASLASDVLYVRYVSETAAAMVVLLLWRIIRIINALMMHKKQQYEFRIAMQKRSRRILGRKMEVIRTEKEMQDVYSELIVNQVDIIFYTPLPISKPFSQKHILALENLLKEMGVSSDTIRKCKPLCTFLYFYKKCTKEQTNNALKSIAALTTGFMGGLVGAPSHVQDVISKYGNSKFSSTQNFTQSTLQQSGSLNVLSKYQRQSVPRLVHIQLPGNKRLHNQQMCNNYEKSTNYSYGDRDHISDEIKPPSIIQATDEDNSDFDKLFKRPRAFSLNPQEHWSSLQEKQFQSLLLQSESTTKLTKGLQTMKYLNDADILCEKAEKSSTSIFLRHTSDDTLNETISNYYFANTSKGHHHFLRTLPNIFKKALNINKHKTNILEEEGEINEQDEHNKLVDQKQRRNYLLHGKENFERTINSYPHSQTTSTVQEILENDELSPVCNLNESNEFMDSQTDIMFMKDSKISSNTNKDYLVSSNVVQNNDKHLSQLTNNDHINDTNTKISIKSVHNTNNNVHNVYNELAINRKESDEQIWILQPGYIWCQNENQAKLSTKKRKYSATKVGDRYMKCQTQRPTLYLMFMKIV</sequence>
<keyword evidence="2" id="KW-0813">Transport</keyword>
<proteinExistence type="predicted"/>
<evidence type="ECO:0000256" key="7">
    <source>
        <dbReference type="SAM" id="Phobius"/>
    </source>
</evidence>
<dbReference type="AlphaFoldDB" id="A0A183JZ17"/>
<evidence type="ECO:0000256" key="4">
    <source>
        <dbReference type="ARBA" id="ARBA00022882"/>
    </source>
</evidence>
<reference evidence="8 9" key="2">
    <citation type="submission" date="2018-11" db="EMBL/GenBank/DDBJ databases">
        <authorList>
            <consortium name="Pathogen Informatics"/>
        </authorList>
    </citation>
    <scope>NUCLEOTIDE SEQUENCE [LARGE SCALE GENOMIC DNA]</scope>
    <source>
        <strain evidence="8">Dakar</strain>
        <strain evidence="9">Dakar, Senegal</strain>
    </source>
</reference>
<dbReference type="STRING" id="6186.A0A183JZ17"/>
<dbReference type="WBParaSite" id="SCUD_0000797401-mRNA-1">
    <property type="protein sequence ID" value="SCUD_0000797401-mRNA-1"/>
    <property type="gene ID" value="SCUD_0000797401"/>
</dbReference>
<keyword evidence="7" id="KW-0472">Membrane</keyword>
<evidence type="ECO:0000256" key="6">
    <source>
        <dbReference type="ARBA" id="ARBA00023303"/>
    </source>
</evidence>
<organism evidence="10">
    <name type="scientific">Schistosoma curassoni</name>
    <dbReference type="NCBI Taxonomy" id="6186"/>
    <lineage>
        <taxon>Eukaryota</taxon>
        <taxon>Metazoa</taxon>
        <taxon>Spiralia</taxon>
        <taxon>Lophotrochozoa</taxon>
        <taxon>Platyhelminthes</taxon>
        <taxon>Trematoda</taxon>
        <taxon>Digenea</taxon>
        <taxon>Strigeidida</taxon>
        <taxon>Schistosomatoidea</taxon>
        <taxon>Schistosomatidae</taxon>
        <taxon>Schistosoma</taxon>
    </lineage>
</organism>
<dbReference type="InterPro" id="IPR031846">
    <property type="entry name" value="Hvcn1"/>
</dbReference>
<reference evidence="10" key="1">
    <citation type="submission" date="2016-06" db="UniProtKB">
        <authorList>
            <consortium name="WormBaseParasite"/>
        </authorList>
    </citation>
    <scope>IDENTIFICATION</scope>
</reference>
<evidence type="ECO:0000256" key="3">
    <source>
        <dbReference type="ARBA" id="ARBA00022475"/>
    </source>
</evidence>
<gene>
    <name evidence="8" type="ORF">SCUD_LOCUS7974</name>
</gene>
<dbReference type="PANTHER" id="PTHR46480">
    <property type="entry name" value="F20B24.22"/>
    <property type="match status" value="1"/>
</dbReference>
<evidence type="ECO:0000256" key="5">
    <source>
        <dbReference type="ARBA" id="ARBA00023065"/>
    </source>
</evidence>
<dbReference type="GO" id="GO:0030171">
    <property type="term" value="F:voltage-gated proton channel activity"/>
    <property type="evidence" value="ECO:0007669"/>
    <property type="project" value="InterPro"/>
</dbReference>
<evidence type="ECO:0000256" key="2">
    <source>
        <dbReference type="ARBA" id="ARBA00022448"/>
    </source>
</evidence>
<dbReference type="Proteomes" id="UP000279833">
    <property type="component" value="Unassembled WGS sequence"/>
</dbReference>
<protein>
    <submittedName>
        <fullName evidence="10">Ion_trans_2 domain-containing protein</fullName>
    </submittedName>
</protein>
<keyword evidence="9" id="KW-1185">Reference proteome</keyword>
<keyword evidence="5" id="KW-0406">Ion transport</keyword>
<keyword evidence="4" id="KW-0851">Voltage-gated channel</keyword>
<name>A0A183JZ17_9TREM</name>
<dbReference type="EMBL" id="UZAK01032553">
    <property type="protein sequence ID" value="VDP28718.1"/>
    <property type="molecule type" value="Genomic_DNA"/>
</dbReference>
<keyword evidence="7" id="KW-1133">Transmembrane helix</keyword>
<keyword evidence="6" id="KW-0407">Ion channel</keyword>
<dbReference type="GO" id="GO:0005886">
    <property type="term" value="C:plasma membrane"/>
    <property type="evidence" value="ECO:0007669"/>
    <property type="project" value="UniProtKB-SubCell"/>
</dbReference>
<keyword evidence="7" id="KW-0812">Transmembrane</keyword>
<comment type="subcellular location">
    <subcellularLocation>
        <location evidence="1">Cell membrane</location>
        <topology evidence="1">Multi-pass membrane protein</topology>
    </subcellularLocation>
</comment>
<accession>A0A183JZ17</accession>
<evidence type="ECO:0000313" key="10">
    <source>
        <dbReference type="WBParaSite" id="SCUD_0000797401-mRNA-1"/>
    </source>
</evidence>